<accession>A0A5F8G785</accession>
<reference evidence="2 3" key="1">
    <citation type="journal article" date="2007" name="Nature">
        <title>Genome of the marsupial Monodelphis domestica reveals innovation in non-coding sequences.</title>
        <authorList>
            <person name="Mikkelsen T.S."/>
            <person name="Wakefield M.J."/>
            <person name="Aken B."/>
            <person name="Amemiya C.T."/>
            <person name="Chang J.L."/>
            <person name="Duke S."/>
            <person name="Garber M."/>
            <person name="Gentles A.J."/>
            <person name="Goodstadt L."/>
            <person name="Heger A."/>
            <person name="Jurka J."/>
            <person name="Kamal M."/>
            <person name="Mauceli E."/>
            <person name="Searle S.M."/>
            <person name="Sharpe T."/>
            <person name="Baker M.L."/>
            <person name="Batzer M.A."/>
            <person name="Benos P.V."/>
            <person name="Belov K."/>
            <person name="Clamp M."/>
            <person name="Cook A."/>
            <person name="Cuff J."/>
            <person name="Das R."/>
            <person name="Davidow L."/>
            <person name="Deakin J.E."/>
            <person name="Fazzari M.J."/>
            <person name="Glass J.L."/>
            <person name="Grabherr M."/>
            <person name="Greally J.M."/>
            <person name="Gu W."/>
            <person name="Hore T.A."/>
            <person name="Huttley G.A."/>
            <person name="Kleber M."/>
            <person name="Jirtle R.L."/>
            <person name="Koina E."/>
            <person name="Lee J.T."/>
            <person name="Mahony S."/>
            <person name="Marra M.A."/>
            <person name="Miller R.D."/>
            <person name="Nicholls R.D."/>
            <person name="Oda M."/>
            <person name="Papenfuss A.T."/>
            <person name="Parra Z.E."/>
            <person name="Pollock D.D."/>
            <person name="Ray D.A."/>
            <person name="Schein J.E."/>
            <person name="Speed T.P."/>
            <person name="Thompson K."/>
            <person name="VandeBerg J.L."/>
            <person name="Wade C.M."/>
            <person name="Walker J.A."/>
            <person name="Waters P.D."/>
            <person name="Webber C."/>
            <person name="Weidman J.R."/>
            <person name="Xie X."/>
            <person name="Zody M.C."/>
            <person name="Baldwin J."/>
            <person name="Abdouelleil A."/>
            <person name="Abdulkadir J."/>
            <person name="Abebe A."/>
            <person name="Abera B."/>
            <person name="Abreu J."/>
            <person name="Acer S.C."/>
            <person name="Aftuck L."/>
            <person name="Alexander A."/>
            <person name="An P."/>
            <person name="Anderson E."/>
            <person name="Anderson S."/>
            <person name="Arachi H."/>
            <person name="Azer M."/>
            <person name="Bachantsang P."/>
            <person name="Barry A."/>
            <person name="Bayul T."/>
            <person name="Berlin A."/>
            <person name="Bessette D."/>
            <person name="Bloom T."/>
            <person name="Bloom T."/>
            <person name="Boguslavskiy L."/>
            <person name="Bonnet C."/>
            <person name="Boukhgalter B."/>
            <person name="Bourzgui I."/>
            <person name="Brown A."/>
            <person name="Cahill P."/>
            <person name="Channer S."/>
            <person name="Cheshatsang Y."/>
            <person name="Chuda L."/>
            <person name="Citroen M."/>
            <person name="Collymore A."/>
            <person name="Cooke P."/>
            <person name="Costello M."/>
            <person name="D'Aco K."/>
            <person name="Daza R."/>
            <person name="De Haan G."/>
            <person name="DeGray S."/>
            <person name="DeMaso C."/>
            <person name="Dhargay N."/>
            <person name="Dooley K."/>
            <person name="Dooley E."/>
            <person name="Doricent M."/>
            <person name="Dorje P."/>
            <person name="Dorjee K."/>
            <person name="Dupes A."/>
            <person name="Elong R."/>
            <person name="Falk J."/>
            <person name="Farina A."/>
            <person name="Faro S."/>
            <person name="Ferguson D."/>
            <person name="Fisher S."/>
            <person name="Foley C.D."/>
            <person name="Franke A."/>
            <person name="Friedrich D."/>
            <person name="Gadbois L."/>
            <person name="Gearin G."/>
            <person name="Gearin C.R."/>
            <person name="Giannoukos G."/>
            <person name="Goode T."/>
            <person name="Graham J."/>
            <person name="Grandbois E."/>
            <person name="Grewal S."/>
            <person name="Gyaltsen K."/>
            <person name="Hafez N."/>
            <person name="Hagos B."/>
            <person name="Hall J."/>
            <person name="Henson C."/>
            <person name="Hollinger A."/>
            <person name="Honan T."/>
            <person name="Huard M.D."/>
            <person name="Hughes L."/>
            <person name="Hurhula B."/>
            <person name="Husby M.E."/>
            <person name="Kamat A."/>
            <person name="Kanga B."/>
            <person name="Kashin S."/>
            <person name="Khazanovich D."/>
            <person name="Kisner P."/>
            <person name="Lance K."/>
            <person name="Lara M."/>
            <person name="Lee W."/>
            <person name="Lennon N."/>
            <person name="Letendre F."/>
            <person name="LeVine R."/>
            <person name="Lipovsky A."/>
            <person name="Liu X."/>
            <person name="Liu J."/>
            <person name="Liu S."/>
            <person name="Lokyitsang T."/>
            <person name="Lokyitsang Y."/>
            <person name="Lubonja R."/>
            <person name="Lui A."/>
            <person name="MacDonald P."/>
            <person name="Magnisalis V."/>
            <person name="Maru K."/>
            <person name="Matthews C."/>
            <person name="McCusker W."/>
            <person name="McDonough S."/>
            <person name="Mehta T."/>
            <person name="Meldrim J."/>
            <person name="Meneus L."/>
            <person name="Mihai O."/>
            <person name="Mihalev A."/>
            <person name="Mihova T."/>
            <person name="Mittelman R."/>
            <person name="Mlenga V."/>
            <person name="Montmayeur A."/>
            <person name="Mulrain L."/>
            <person name="Navidi A."/>
            <person name="Naylor J."/>
            <person name="Negash T."/>
            <person name="Nguyen T."/>
            <person name="Nguyen N."/>
            <person name="Nicol R."/>
            <person name="Norbu C."/>
            <person name="Norbu N."/>
            <person name="Novod N."/>
            <person name="O'Neill B."/>
            <person name="Osman S."/>
            <person name="Markiewicz E."/>
            <person name="Oyono O.L."/>
            <person name="Patti C."/>
            <person name="Phunkhang P."/>
            <person name="Pierre F."/>
            <person name="Priest M."/>
            <person name="Raghuraman S."/>
            <person name="Rege F."/>
            <person name="Reyes R."/>
            <person name="Rise C."/>
            <person name="Rogov P."/>
            <person name="Ross K."/>
            <person name="Ryan E."/>
            <person name="Settipalli S."/>
            <person name="Shea T."/>
            <person name="Sherpa N."/>
            <person name="Shi L."/>
            <person name="Shih D."/>
            <person name="Sparrow T."/>
            <person name="Spaulding J."/>
            <person name="Stalker J."/>
            <person name="Stange-Thomann N."/>
            <person name="Stavropoulos S."/>
            <person name="Stone C."/>
            <person name="Strader C."/>
            <person name="Tesfaye S."/>
            <person name="Thomson T."/>
            <person name="Thoulutsang Y."/>
            <person name="Thoulutsang D."/>
            <person name="Topham K."/>
            <person name="Topping I."/>
            <person name="Tsamla T."/>
            <person name="Vassiliev H."/>
            <person name="Vo A."/>
            <person name="Wangchuk T."/>
            <person name="Wangdi T."/>
            <person name="Weiand M."/>
            <person name="Wilkinson J."/>
            <person name="Wilson A."/>
            <person name="Yadav S."/>
            <person name="Young G."/>
            <person name="Yu Q."/>
            <person name="Zembek L."/>
            <person name="Zhong D."/>
            <person name="Zimmer A."/>
            <person name="Zwirko Z."/>
            <person name="Jaffe D.B."/>
            <person name="Alvarez P."/>
            <person name="Brockman W."/>
            <person name="Butler J."/>
            <person name="Chin C."/>
            <person name="Gnerre S."/>
            <person name="MacCallum I."/>
            <person name="Graves J.A."/>
            <person name="Ponting C.P."/>
            <person name="Breen M."/>
            <person name="Samollow P.B."/>
            <person name="Lander E.S."/>
            <person name="Lindblad-Toh K."/>
        </authorList>
    </citation>
    <scope>NUCLEOTIDE SEQUENCE [LARGE SCALE GENOMIC DNA]</scope>
</reference>
<evidence type="ECO:0000313" key="2">
    <source>
        <dbReference type="Ensembl" id="ENSMODP00000043348.1"/>
    </source>
</evidence>
<dbReference type="AlphaFoldDB" id="A0A5F8G785"/>
<organism evidence="2 3">
    <name type="scientific">Monodelphis domestica</name>
    <name type="common">Gray short-tailed opossum</name>
    <dbReference type="NCBI Taxonomy" id="13616"/>
    <lineage>
        <taxon>Eukaryota</taxon>
        <taxon>Metazoa</taxon>
        <taxon>Chordata</taxon>
        <taxon>Craniata</taxon>
        <taxon>Vertebrata</taxon>
        <taxon>Euteleostomi</taxon>
        <taxon>Mammalia</taxon>
        <taxon>Metatheria</taxon>
        <taxon>Didelphimorphia</taxon>
        <taxon>Didelphidae</taxon>
        <taxon>Monodelphis</taxon>
    </lineage>
</organism>
<feature type="compositionally biased region" description="Polar residues" evidence="1">
    <location>
        <begin position="42"/>
        <end position="65"/>
    </location>
</feature>
<dbReference type="STRING" id="13616.ENSMODP00000043348"/>
<protein>
    <submittedName>
        <fullName evidence="2">Uncharacterized protein</fullName>
    </submittedName>
</protein>
<evidence type="ECO:0000313" key="3">
    <source>
        <dbReference type="Proteomes" id="UP000002280"/>
    </source>
</evidence>
<keyword evidence="3" id="KW-1185">Reference proteome</keyword>
<proteinExistence type="predicted"/>
<dbReference type="Bgee" id="ENSMODG00000039199">
    <property type="expression patterns" value="Expressed in blood and 18 other cell types or tissues"/>
</dbReference>
<evidence type="ECO:0000256" key="1">
    <source>
        <dbReference type="SAM" id="MobiDB-lite"/>
    </source>
</evidence>
<dbReference type="Proteomes" id="UP000002280">
    <property type="component" value="Chromosome 3"/>
</dbReference>
<feature type="region of interest" description="Disordered" evidence="1">
    <location>
        <begin position="36"/>
        <end position="77"/>
    </location>
</feature>
<sequence>MALSEPILPSFATFASPCRERGFQEVRNPITVTGMAAAGNLPDQTNPGTTENTRGTGPSSATSVTEPFPGLTTWLCT</sequence>
<dbReference type="Ensembl" id="ENSMODT00000057301.1">
    <property type="protein sequence ID" value="ENSMODP00000043348.1"/>
    <property type="gene ID" value="ENSMODG00000039199.1"/>
</dbReference>
<reference evidence="2" key="3">
    <citation type="submission" date="2025-09" db="UniProtKB">
        <authorList>
            <consortium name="Ensembl"/>
        </authorList>
    </citation>
    <scope>IDENTIFICATION</scope>
</reference>
<reference evidence="2" key="2">
    <citation type="submission" date="2025-08" db="UniProtKB">
        <authorList>
            <consortium name="Ensembl"/>
        </authorList>
    </citation>
    <scope>IDENTIFICATION</scope>
</reference>
<name>A0A5F8G785_MONDO</name>
<dbReference type="InParanoid" id="A0A5F8G785"/>
<dbReference type="GeneTree" id="ENSGT01030000236338"/>